<dbReference type="InterPro" id="IPR010496">
    <property type="entry name" value="AL/BT2_dom"/>
</dbReference>
<keyword evidence="5" id="KW-1185">Reference proteome</keyword>
<dbReference type="RefSeq" id="WP_077025052.1">
    <property type="nucleotide sequence ID" value="NZ_CP017641.1"/>
</dbReference>
<dbReference type="Proteomes" id="UP000187735">
    <property type="component" value="Chromosome"/>
</dbReference>
<evidence type="ECO:0000256" key="1">
    <source>
        <dbReference type="SAM" id="MobiDB-lite"/>
    </source>
</evidence>
<sequence length="238" mass="26278" precursor="true">MMKTVCQMVVLATVVASFASVQAEDAWTTLFDGKSLDGWSMAAHGKAEYSVKDGTIYGKTVEGSPNSFLKSDNEYGDFELQFEVKVHDSLNSGCQIRSREKTEADLDEEEKRTGKRPSGGNGIGRFHGPQVEIEAGPGQAGYIYAEATGRGWVSEPPKDPSHSHKHMKNGEWNKFRIVAKGPRLQTWINGEPVGDLTHKELYETHPKGHIGLQVHGIAKGTGPFDVAWRNIRIKELKN</sequence>
<dbReference type="GO" id="GO:0016787">
    <property type="term" value="F:hydrolase activity"/>
    <property type="evidence" value="ECO:0007669"/>
    <property type="project" value="InterPro"/>
</dbReference>
<dbReference type="EMBL" id="CP017641">
    <property type="protein sequence ID" value="APZ93612.1"/>
    <property type="molecule type" value="Genomic_DNA"/>
</dbReference>
<evidence type="ECO:0000256" key="2">
    <source>
        <dbReference type="SAM" id="SignalP"/>
    </source>
</evidence>
<accession>A0A1P8WHS5</accession>
<evidence type="ECO:0000313" key="4">
    <source>
        <dbReference type="EMBL" id="APZ93612.1"/>
    </source>
</evidence>
<feature type="domain" description="3-keto-alpha-glucoside-1,2-lyase/3-keto-2-hydroxy-glucal hydratase" evidence="3">
    <location>
        <begin position="27"/>
        <end position="234"/>
    </location>
</feature>
<dbReference type="Gene3D" id="2.60.120.560">
    <property type="entry name" value="Exo-inulinase, domain 1"/>
    <property type="match status" value="1"/>
</dbReference>
<keyword evidence="2" id="KW-0732">Signal</keyword>
<evidence type="ECO:0000313" key="5">
    <source>
        <dbReference type="Proteomes" id="UP000187735"/>
    </source>
</evidence>
<evidence type="ECO:0000259" key="3">
    <source>
        <dbReference type="Pfam" id="PF06439"/>
    </source>
</evidence>
<feature type="compositionally biased region" description="Basic and acidic residues" evidence="1">
    <location>
        <begin position="97"/>
        <end position="112"/>
    </location>
</feature>
<gene>
    <name evidence="4" type="ORF">Fuma_03230</name>
</gene>
<dbReference type="Pfam" id="PF06439">
    <property type="entry name" value="3keto-disac_hyd"/>
    <property type="match status" value="1"/>
</dbReference>
<feature type="signal peptide" evidence="2">
    <location>
        <begin position="1"/>
        <end position="23"/>
    </location>
</feature>
<organism evidence="4 5">
    <name type="scientific">Fuerstiella marisgermanici</name>
    <dbReference type="NCBI Taxonomy" id="1891926"/>
    <lineage>
        <taxon>Bacteria</taxon>
        <taxon>Pseudomonadati</taxon>
        <taxon>Planctomycetota</taxon>
        <taxon>Planctomycetia</taxon>
        <taxon>Planctomycetales</taxon>
        <taxon>Planctomycetaceae</taxon>
        <taxon>Fuerstiella</taxon>
    </lineage>
</organism>
<dbReference type="STRING" id="1891926.Fuma_03230"/>
<name>A0A1P8WHS5_9PLAN</name>
<feature type="region of interest" description="Disordered" evidence="1">
    <location>
        <begin position="95"/>
        <end position="127"/>
    </location>
</feature>
<dbReference type="OrthoDB" id="9780017at2"/>
<dbReference type="KEGG" id="fmr:Fuma_03230"/>
<proteinExistence type="predicted"/>
<reference evidence="4 5" key="1">
    <citation type="journal article" date="2016" name="Front. Microbiol.">
        <title>Fuerstia marisgermanicae gen. nov., sp. nov., an Unusual Member of the Phylum Planctomycetes from the German Wadden Sea.</title>
        <authorList>
            <person name="Kohn T."/>
            <person name="Heuer A."/>
            <person name="Jogler M."/>
            <person name="Vollmers J."/>
            <person name="Boedeker C."/>
            <person name="Bunk B."/>
            <person name="Rast P."/>
            <person name="Borchert D."/>
            <person name="Glockner I."/>
            <person name="Freese H.M."/>
            <person name="Klenk H.P."/>
            <person name="Overmann J."/>
            <person name="Kaster A.K."/>
            <person name="Rohde M."/>
            <person name="Wiegand S."/>
            <person name="Jogler C."/>
        </authorList>
    </citation>
    <scope>NUCLEOTIDE SEQUENCE [LARGE SCALE GENOMIC DNA]</scope>
    <source>
        <strain evidence="4 5">NH11</strain>
    </source>
</reference>
<feature type="chain" id="PRO_5012681737" description="3-keto-alpha-glucoside-1,2-lyase/3-keto-2-hydroxy-glucal hydratase domain-containing protein" evidence="2">
    <location>
        <begin position="24"/>
        <end position="238"/>
    </location>
</feature>
<dbReference type="AlphaFoldDB" id="A0A1P8WHS5"/>
<protein>
    <recommendedName>
        <fullName evidence="3">3-keto-alpha-glucoside-1,2-lyase/3-keto-2-hydroxy-glucal hydratase domain-containing protein</fullName>
    </recommendedName>
</protein>